<sequence>MAVVVSQIETLHHTAVYLRYLKDASLANALLALLVVLVARAAHVTLTVYTRLTTDTAHERAATLKLLDRCLRAFQIVWLAHVAYATWQWTRIVTGQGHVDQPHQIEKQRSHVITDFIGEYDTGGHVAPLLVVLDLVVVLCQLQLLAAGIAGIAGAEMCVPQLKLHEYGILGILRLDTFASRDRGEELTAAGEALRVYGSTDEGREGRHIDVT</sequence>
<name>A0A1G4IQD0_9SACH</name>
<protein>
    <submittedName>
        <fullName evidence="1">LAMI_0A06788g1_1</fullName>
    </submittedName>
</protein>
<proteinExistence type="predicted"/>
<accession>A0A1G4IQD0</accession>
<organism evidence="1 2">
    <name type="scientific">Lachancea mirantina</name>
    <dbReference type="NCBI Taxonomy" id="1230905"/>
    <lineage>
        <taxon>Eukaryota</taxon>
        <taxon>Fungi</taxon>
        <taxon>Dikarya</taxon>
        <taxon>Ascomycota</taxon>
        <taxon>Saccharomycotina</taxon>
        <taxon>Saccharomycetes</taxon>
        <taxon>Saccharomycetales</taxon>
        <taxon>Saccharomycetaceae</taxon>
        <taxon>Lachancea</taxon>
    </lineage>
</organism>
<dbReference type="Proteomes" id="UP000191024">
    <property type="component" value="Chromosome A"/>
</dbReference>
<reference evidence="1 2" key="1">
    <citation type="submission" date="2016-03" db="EMBL/GenBank/DDBJ databases">
        <authorList>
            <person name="Devillers H."/>
        </authorList>
    </citation>
    <scope>NUCLEOTIDE SEQUENCE [LARGE SCALE GENOMIC DNA]</scope>
    <source>
        <strain evidence="1">CBS 11717</strain>
    </source>
</reference>
<dbReference type="OrthoDB" id="4035006at2759"/>
<evidence type="ECO:0000313" key="1">
    <source>
        <dbReference type="EMBL" id="SCU78971.1"/>
    </source>
</evidence>
<keyword evidence="2" id="KW-1185">Reference proteome</keyword>
<dbReference type="AlphaFoldDB" id="A0A1G4IQD0"/>
<gene>
    <name evidence="1" type="ORF">LAMI_0A06788G</name>
</gene>
<dbReference type="EMBL" id="LT598462">
    <property type="protein sequence ID" value="SCU78971.1"/>
    <property type="molecule type" value="Genomic_DNA"/>
</dbReference>
<evidence type="ECO:0000313" key="2">
    <source>
        <dbReference type="Proteomes" id="UP000191024"/>
    </source>
</evidence>